<gene>
    <name evidence="6" type="ORF">BDY17DRAFT_154603</name>
</gene>
<evidence type="ECO:0000313" key="7">
    <source>
        <dbReference type="Proteomes" id="UP000799767"/>
    </source>
</evidence>
<feature type="compositionally biased region" description="Polar residues" evidence="5">
    <location>
        <begin position="178"/>
        <end position="189"/>
    </location>
</feature>
<dbReference type="InterPro" id="IPR009088">
    <property type="entry name" value="TFIIA_b-brl"/>
</dbReference>
<proteinExistence type="inferred from homology"/>
<feature type="compositionally biased region" description="Polar residues" evidence="5">
    <location>
        <begin position="88"/>
        <end position="97"/>
    </location>
</feature>
<feature type="region of interest" description="Disordered" evidence="5">
    <location>
        <begin position="230"/>
        <end position="249"/>
    </location>
</feature>
<dbReference type="RefSeq" id="XP_033590348.1">
    <property type="nucleotide sequence ID" value="XM_033729659.1"/>
</dbReference>
<accession>A0A6A6PUJ2</accession>
<organism evidence="6 7">
    <name type="scientific">Neohortaea acidophila</name>
    <dbReference type="NCBI Taxonomy" id="245834"/>
    <lineage>
        <taxon>Eukaryota</taxon>
        <taxon>Fungi</taxon>
        <taxon>Dikarya</taxon>
        <taxon>Ascomycota</taxon>
        <taxon>Pezizomycotina</taxon>
        <taxon>Dothideomycetes</taxon>
        <taxon>Dothideomycetidae</taxon>
        <taxon>Mycosphaerellales</taxon>
        <taxon>Teratosphaeriaceae</taxon>
        <taxon>Neohortaea</taxon>
    </lineage>
</organism>
<evidence type="ECO:0000256" key="5">
    <source>
        <dbReference type="SAM" id="MobiDB-lite"/>
    </source>
</evidence>
<dbReference type="SMART" id="SM01371">
    <property type="entry name" value="TFIIA"/>
    <property type="match status" value="1"/>
</dbReference>
<dbReference type="SUPFAM" id="SSF50784">
    <property type="entry name" value="Transcription factor IIA (TFIIA), beta-barrel domain"/>
    <property type="match status" value="1"/>
</dbReference>
<keyword evidence="4" id="KW-0539">Nucleus</keyword>
<feature type="compositionally biased region" description="Low complexity" evidence="5">
    <location>
        <begin position="160"/>
        <end position="172"/>
    </location>
</feature>
<dbReference type="GO" id="GO:0006367">
    <property type="term" value="P:transcription initiation at RNA polymerase II promoter"/>
    <property type="evidence" value="ECO:0007669"/>
    <property type="project" value="InterPro"/>
</dbReference>
<feature type="region of interest" description="Disordered" evidence="5">
    <location>
        <begin position="55"/>
        <end position="127"/>
    </location>
</feature>
<feature type="compositionally biased region" description="Low complexity" evidence="5">
    <location>
        <begin position="190"/>
        <end position="214"/>
    </location>
</feature>
<dbReference type="EMBL" id="MU001635">
    <property type="protein sequence ID" value="KAF2483778.1"/>
    <property type="molecule type" value="Genomic_DNA"/>
</dbReference>
<evidence type="ECO:0000256" key="2">
    <source>
        <dbReference type="ARBA" id="ARBA00010059"/>
    </source>
</evidence>
<feature type="region of interest" description="Disordered" evidence="5">
    <location>
        <begin position="281"/>
        <end position="370"/>
    </location>
</feature>
<reference evidence="6" key="1">
    <citation type="journal article" date="2020" name="Stud. Mycol.">
        <title>101 Dothideomycetes genomes: a test case for predicting lifestyles and emergence of pathogens.</title>
        <authorList>
            <person name="Haridas S."/>
            <person name="Albert R."/>
            <person name="Binder M."/>
            <person name="Bloem J."/>
            <person name="Labutti K."/>
            <person name="Salamov A."/>
            <person name="Andreopoulos B."/>
            <person name="Baker S."/>
            <person name="Barry K."/>
            <person name="Bills G."/>
            <person name="Bluhm B."/>
            <person name="Cannon C."/>
            <person name="Castanera R."/>
            <person name="Culley D."/>
            <person name="Daum C."/>
            <person name="Ezra D."/>
            <person name="Gonzalez J."/>
            <person name="Henrissat B."/>
            <person name="Kuo A."/>
            <person name="Liang C."/>
            <person name="Lipzen A."/>
            <person name="Lutzoni F."/>
            <person name="Magnuson J."/>
            <person name="Mondo S."/>
            <person name="Nolan M."/>
            <person name="Ohm R."/>
            <person name="Pangilinan J."/>
            <person name="Park H.-J."/>
            <person name="Ramirez L."/>
            <person name="Alfaro M."/>
            <person name="Sun H."/>
            <person name="Tritt A."/>
            <person name="Yoshinaga Y."/>
            <person name="Zwiers L.-H."/>
            <person name="Turgeon B."/>
            <person name="Goodwin S."/>
            <person name="Spatafora J."/>
            <person name="Crous P."/>
            <person name="Grigoriev I."/>
        </authorList>
    </citation>
    <scope>NUCLEOTIDE SEQUENCE</scope>
    <source>
        <strain evidence="6">CBS 113389</strain>
    </source>
</reference>
<dbReference type="Pfam" id="PF03153">
    <property type="entry name" value="TFIIA"/>
    <property type="match status" value="1"/>
</dbReference>
<dbReference type="AlphaFoldDB" id="A0A6A6PUJ2"/>
<sequence>MTNTLVGDVYAKIIEEVVQASSTDFEESGVSQLTLQELQKEWQSKLSQRNVAHMPWDPKAQPAPALPPSLPTPTANGVPPSSYPAYDTPSSTATATNGARVKTEGAAESPYNGHPNGYSQDTGPTQGGLARAQHLVQQQYGPNASASLSAMQRAGGGLALPGQQQQSGKPQGLHLPGGTSSPGTPQFTLQQQQAMMRHQQQMMQQQQQQQQQNQPRIKVENDSPQLAQGAFPQQAAQPNYSQTDGADDDAHTQWQTLLAERRAISAEQRNEADRQIRDQVMQHSSELQSGLMVPLDEQPSSKKRKLQTKRPTISASAPSIPQLDGVDDDEDDKDIKDEDDENAINSDLDDSDEEGQGDLGEEDDETGENQILCTYDKVQRVKNKWKCVLKDGVMSSGGKEWVFHKGNGEFEW</sequence>
<dbReference type="SUPFAM" id="SSF47396">
    <property type="entry name" value="Transcription factor IIA (TFIIA), alpha-helical domain"/>
    <property type="match status" value="1"/>
</dbReference>
<dbReference type="GeneID" id="54470661"/>
<dbReference type="CDD" id="cd07976">
    <property type="entry name" value="TFIIA_alpha_beta_like"/>
    <property type="match status" value="1"/>
</dbReference>
<protein>
    <submittedName>
        <fullName evidence="6">Transcription factor IIA, alpha/beta subunit</fullName>
    </submittedName>
</protein>
<keyword evidence="3" id="KW-0804">Transcription</keyword>
<dbReference type="Gene3D" id="2.30.18.10">
    <property type="entry name" value="Transcription factor IIA (TFIIA), beta-barrel domain"/>
    <property type="match status" value="1"/>
</dbReference>
<dbReference type="PANTHER" id="PTHR12694:SF8">
    <property type="entry name" value="TRANSCRIPTION INITIATION FACTOR IIA SUBUNIT 1"/>
    <property type="match status" value="1"/>
</dbReference>
<evidence type="ECO:0000313" key="6">
    <source>
        <dbReference type="EMBL" id="KAF2483778.1"/>
    </source>
</evidence>
<keyword evidence="7" id="KW-1185">Reference proteome</keyword>
<dbReference type="InterPro" id="IPR004855">
    <property type="entry name" value="TFIIA_asu/bsu"/>
</dbReference>
<dbReference type="Proteomes" id="UP000799767">
    <property type="component" value="Unassembled WGS sequence"/>
</dbReference>
<comment type="similarity">
    <text evidence="2">Belongs to the TFIIA subunit 1 family.</text>
</comment>
<feature type="compositionally biased region" description="Polar residues" evidence="5">
    <location>
        <begin position="309"/>
        <end position="319"/>
    </location>
</feature>
<evidence type="ECO:0000256" key="4">
    <source>
        <dbReference type="ARBA" id="ARBA00023242"/>
    </source>
</evidence>
<feature type="region of interest" description="Disordered" evidence="5">
    <location>
        <begin position="157"/>
        <end position="218"/>
    </location>
</feature>
<dbReference type="GO" id="GO:0005672">
    <property type="term" value="C:transcription factor TFIIA complex"/>
    <property type="evidence" value="ECO:0007669"/>
    <property type="project" value="InterPro"/>
</dbReference>
<evidence type="ECO:0000256" key="1">
    <source>
        <dbReference type="ARBA" id="ARBA00004123"/>
    </source>
</evidence>
<dbReference type="OrthoDB" id="6275927at2759"/>
<comment type="subcellular location">
    <subcellularLocation>
        <location evidence="1">Nucleus</location>
    </subcellularLocation>
</comment>
<name>A0A6A6PUJ2_9PEZI</name>
<evidence type="ECO:0000256" key="3">
    <source>
        <dbReference type="ARBA" id="ARBA00023163"/>
    </source>
</evidence>
<dbReference type="Gene3D" id="1.10.287.100">
    <property type="match status" value="1"/>
</dbReference>
<dbReference type="PANTHER" id="PTHR12694">
    <property type="entry name" value="TRANSCRIPTION INITIATION FACTOR IIA SUBUNIT 1"/>
    <property type="match status" value="1"/>
</dbReference>
<feature type="compositionally biased region" description="Acidic residues" evidence="5">
    <location>
        <begin position="325"/>
        <end position="367"/>
    </location>
</feature>